<evidence type="ECO:0000256" key="5">
    <source>
        <dbReference type="ARBA" id="ARBA00023136"/>
    </source>
</evidence>
<proteinExistence type="predicted"/>
<dbReference type="OrthoDB" id="5243396at2"/>
<dbReference type="AlphaFoldDB" id="A0A6N7KZZ0"/>
<organism evidence="8 9">
    <name type="scientific">Streptomyces kaniharaensis</name>
    <dbReference type="NCBI Taxonomy" id="212423"/>
    <lineage>
        <taxon>Bacteria</taxon>
        <taxon>Bacillati</taxon>
        <taxon>Actinomycetota</taxon>
        <taxon>Actinomycetes</taxon>
        <taxon>Kitasatosporales</taxon>
        <taxon>Streptomycetaceae</taxon>
        <taxon>Streptomyces</taxon>
    </lineage>
</organism>
<evidence type="ECO:0000313" key="8">
    <source>
        <dbReference type="EMBL" id="MQS17286.1"/>
    </source>
</evidence>
<feature type="transmembrane region" description="Helical" evidence="6">
    <location>
        <begin position="50"/>
        <end position="82"/>
    </location>
</feature>
<dbReference type="PANTHER" id="PTHR35007">
    <property type="entry name" value="INTEGRAL MEMBRANE PROTEIN-RELATED"/>
    <property type="match status" value="1"/>
</dbReference>
<feature type="transmembrane region" description="Helical" evidence="6">
    <location>
        <begin position="244"/>
        <end position="263"/>
    </location>
</feature>
<gene>
    <name evidence="8" type="ORF">F7Q99_35190</name>
</gene>
<dbReference type="Pfam" id="PF00482">
    <property type="entry name" value="T2SSF"/>
    <property type="match status" value="1"/>
</dbReference>
<protein>
    <recommendedName>
        <fullName evidence="7">Type II secretion system protein GspF domain-containing protein</fullName>
    </recommendedName>
</protein>
<feature type="domain" description="Type II secretion system protein GspF" evidence="7">
    <location>
        <begin position="105"/>
        <end position="229"/>
    </location>
</feature>
<reference evidence="8 9" key="1">
    <citation type="submission" date="2019-09" db="EMBL/GenBank/DDBJ databases">
        <title>Genome Sequences of Streptomyces kaniharaensis ATCC 21070.</title>
        <authorList>
            <person name="Zhu W."/>
            <person name="De Crecy-Lagard V."/>
            <person name="Richards N.G."/>
        </authorList>
    </citation>
    <scope>NUCLEOTIDE SEQUENCE [LARGE SCALE GENOMIC DNA]</scope>
    <source>
        <strain evidence="8 9">SF-557</strain>
    </source>
</reference>
<evidence type="ECO:0000256" key="2">
    <source>
        <dbReference type="ARBA" id="ARBA00022475"/>
    </source>
</evidence>
<dbReference type="GO" id="GO:0005886">
    <property type="term" value="C:plasma membrane"/>
    <property type="evidence" value="ECO:0007669"/>
    <property type="project" value="UniProtKB-SubCell"/>
</dbReference>
<evidence type="ECO:0000259" key="7">
    <source>
        <dbReference type="Pfam" id="PF00482"/>
    </source>
</evidence>
<evidence type="ECO:0000256" key="6">
    <source>
        <dbReference type="SAM" id="Phobius"/>
    </source>
</evidence>
<sequence length="297" mass="32258">MGLLIAGFAALFLIGGLVLFVVGVRGTEVADRPVKVKRTLPPKTKRLRQLQISGAAVAGMLTWLVSGWLPSALLVAGAVFFLPWLINPNKAANEQIERLDALAQWTKRLSDLVRTGTGIEEAIAVSVRTAPRPIEREVADLAVRLQSRVAAADALTAFARAIGDPRADLVAAALLLRMKDRGPGLADVLSDLAARTSNVVRRRRDVEADRAKHRTTTRWICAITLVVIVGFSFNKAYIEPYGTPLGMLVLVILMAAVVALFWWMSRLGMDKPLPGFMEYDERAAGSDTDPVLAEVAR</sequence>
<dbReference type="PANTHER" id="PTHR35007:SF3">
    <property type="entry name" value="POSSIBLE CONSERVED ALANINE RICH MEMBRANE PROTEIN"/>
    <property type="match status" value="1"/>
</dbReference>
<evidence type="ECO:0000256" key="3">
    <source>
        <dbReference type="ARBA" id="ARBA00022692"/>
    </source>
</evidence>
<keyword evidence="3 6" id="KW-0812">Transmembrane</keyword>
<dbReference type="RefSeq" id="WP_153469901.1">
    <property type="nucleotide sequence ID" value="NZ_WBOF01000004.1"/>
</dbReference>
<evidence type="ECO:0000313" key="9">
    <source>
        <dbReference type="Proteomes" id="UP000450000"/>
    </source>
</evidence>
<feature type="transmembrane region" description="Helical" evidence="6">
    <location>
        <begin position="219"/>
        <end position="238"/>
    </location>
</feature>
<dbReference type="InterPro" id="IPR018076">
    <property type="entry name" value="T2SS_GspF_dom"/>
</dbReference>
<accession>A0A6N7KZZ0</accession>
<keyword evidence="4 6" id="KW-1133">Transmembrane helix</keyword>
<evidence type="ECO:0000256" key="1">
    <source>
        <dbReference type="ARBA" id="ARBA00004651"/>
    </source>
</evidence>
<comment type="caution">
    <text evidence="8">The sequence shown here is derived from an EMBL/GenBank/DDBJ whole genome shotgun (WGS) entry which is preliminary data.</text>
</comment>
<evidence type="ECO:0000256" key="4">
    <source>
        <dbReference type="ARBA" id="ARBA00022989"/>
    </source>
</evidence>
<name>A0A6N7KZZ0_9ACTN</name>
<comment type="subcellular location">
    <subcellularLocation>
        <location evidence="1">Cell membrane</location>
        <topology evidence="1">Multi-pass membrane protein</topology>
    </subcellularLocation>
</comment>
<dbReference type="Proteomes" id="UP000450000">
    <property type="component" value="Unassembled WGS sequence"/>
</dbReference>
<keyword evidence="2" id="KW-1003">Cell membrane</keyword>
<keyword evidence="5 6" id="KW-0472">Membrane</keyword>
<dbReference type="EMBL" id="WBOF01000004">
    <property type="protein sequence ID" value="MQS17286.1"/>
    <property type="molecule type" value="Genomic_DNA"/>
</dbReference>
<keyword evidence="9" id="KW-1185">Reference proteome</keyword>